<feature type="domain" description="Chromo" evidence="2">
    <location>
        <begin position="66"/>
        <end position="109"/>
    </location>
</feature>
<protein>
    <recommendedName>
        <fullName evidence="2">Chromo domain-containing protein</fullName>
    </recommendedName>
</protein>
<dbReference type="Pfam" id="PF00385">
    <property type="entry name" value="Chromo"/>
    <property type="match status" value="1"/>
</dbReference>
<dbReference type="Gene3D" id="2.40.50.40">
    <property type="match status" value="1"/>
</dbReference>
<organism evidence="3 4">
    <name type="scientific">Takifugu flavidus</name>
    <name type="common">sansaifugu</name>
    <dbReference type="NCBI Taxonomy" id="433684"/>
    <lineage>
        <taxon>Eukaryota</taxon>
        <taxon>Metazoa</taxon>
        <taxon>Chordata</taxon>
        <taxon>Craniata</taxon>
        <taxon>Vertebrata</taxon>
        <taxon>Euteleostomi</taxon>
        <taxon>Actinopterygii</taxon>
        <taxon>Neopterygii</taxon>
        <taxon>Teleostei</taxon>
        <taxon>Neoteleostei</taxon>
        <taxon>Acanthomorphata</taxon>
        <taxon>Eupercaria</taxon>
        <taxon>Tetraodontiformes</taxon>
        <taxon>Tetradontoidea</taxon>
        <taxon>Tetraodontidae</taxon>
        <taxon>Takifugu</taxon>
    </lineage>
</organism>
<reference evidence="3 4" key="1">
    <citation type="submission" date="2019-04" db="EMBL/GenBank/DDBJ databases">
        <title>Chromosome genome assembly for Takifugu flavidus.</title>
        <authorList>
            <person name="Xiao S."/>
        </authorList>
    </citation>
    <scope>NUCLEOTIDE SEQUENCE [LARGE SCALE GENOMIC DNA]</scope>
    <source>
        <strain evidence="3">HTHZ2018</strain>
        <tissue evidence="3">Muscle</tissue>
    </source>
</reference>
<dbReference type="InterPro" id="IPR056924">
    <property type="entry name" value="SH3_Tf2-1"/>
</dbReference>
<gene>
    <name evidence="3" type="ORF">D4764_04G0009980</name>
</gene>
<dbReference type="CDD" id="cd00024">
    <property type="entry name" value="CD_CSD"/>
    <property type="match status" value="1"/>
</dbReference>
<evidence type="ECO:0000256" key="1">
    <source>
        <dbReference type="ARBA" id="ARBA00004123"/>
    </source>
</evidence>
<dbReference type="InterPro" id="IPR016197">
    <property type="entry name" value="Chromo-like_dom_sf"/>
</dbReference>
<dbReference type="InterPro" id="IPR023780">
    <property type="entry name" value="Chromo_domain"/>
</dbReference>
<accession>A0A5C6N7T9</accession>
<dbReference type="SUPFAM" id="SSF54160">
    <property type="entry name" value="Chromo domain-like"/>
    <property type="match status" value="1"/>
</dbReference>
<dbReference type="Proteomes" id="UP000324091">
    <property type="component" value="Chromosome 4"/>
</dbReference>
<comment type="subcellular location">
    <subcellularLocation>
        <location evidence="1">Nucleus</location>
    </subcellularLocation>
</comment>
<dbReference type="PROSITE" id="PS50013">
    <property type="entry name" value="CHROMO_2"/>
    <property type="match status" value="1"/>
</dbReference>
<dbReference type="GO" id="GO:0005634">
    <property type="term" value="C:nucleus"/>
    <property type="evidence" value="ECO:0007669"/>
    <property type="project" value="UniProtKB-SubCell"/>
</dbReference>
<comment type="caution">
    <text evidence="3">The sequence shown here is derived from an EMBL/GenBank/DDBJ whole genome shotgun (WGS) entry which is preliminary data.</text>
</comment>
<dbReference type="EMBL" id="RHFK02000017">
    <property type="protein sequence ID" value="TWW62351.1"/>
    <property type="molecule type" value="Genomic_DNA"/>
</dbReference>
<evidence type="ECO:0000313" key="3">
    <source>
        <dbReference type="EMBL" id="TWW62351.1"/>
    </source>
</evidence>
<dbReference type="AlphaFoldDB" id="A0A5C6N7T9"/>
<dbReference type="InterPro" id="IPR000953">
    <property type="entry name" value="Chromo/chromo_shadow_dom"/>
</dbReference>
<sequence length="109" mass="12306">MAPRFVGPFPIVRIISPAAVRLQLPRSMRVHPTFHVSRIKPAHESPLVPDCPAPPPPHLVDGGPPYTVSRLLRSRPRGRGLQYLVDWEGYGPEERSWVPARHILDKELI</sequence>
<proteinExistence type="predicted"/>
<evidence type="ECO:0000313" key="4">
    <source>
        <dbReference type="Proteomes" id="UP000324091"/>
    </source>
</evidence>
<evidence type="ECO:0000259" key="2">
    <source>
        <dbReference type="PROSITE" id="PS50013"/>
    </source>
</evidence>
<keyword evidence="4" id="KW-1185">Reference proteome</keyword>
<name>A0A5C6N7T9_9TELE</name>
<dbReference type="Pfam" id="PF24626">
    <property type="entry name" value="SH3_Tf2-1"/>
    <property type="match status" value="1"/>
</dbReference>